<feature type="compositionally biased region" description="Low complexity" evidence="1">
    <location>
        <begin position="157"/>
        <end position="174"/>
    </location>
</feature>
<name>A0A0L0HLF5_SPIPD</name>
<evidence type="ECO:0000259" key="2">
    <source>
        <dbReference type="PROSITE" id="PS51495"/>
    </source>
</evidence>
<dbReference type="GeneID" id="27686047"/>
<dbReference type="FunCoup" id="A0A0L0HLF5">
    <property type="interactions" value="189"/>
</dbReference>
<dbReference type="eggNOG" id="KOG3294">
    <property type="taxonomic scope" value="Eukaryota"/>
</dbReference>
<evidence type="ECO:0000256" key="1">
    <source>
        <dbReference type="SAM" id="MobiDB-lite"/>
    </source>
</evidence>
<dbReference type="GO" id="GO:0043130">
    <property type="term" value="F:ubiquitin binding"/>
    <property type="evidence" value="ECO:0007669"/>
    <property type="project" value="InterPro"/>
</dbReference>
<feature type="compositionally biased region" description="Low complexity" evidence="1">
    <location>
        <begin position="187"/>
        <end position="207"/>
    </location>
</feature>
<dbReference type="CDD" id="cd13214">
    <property type="entry name" value="PH-GRAM_WBP2"/>
    <property type="match status" value="1"/>
</dbReference>
<dbReference type="GO" id="GO:0031490">
    <property type="term" value="F:chromatin DNA binding"/>
    <property type="evidence" value="ECO:0007669"/>
    <property type="project" value="TreeGrafter"/>
</dbReference>
<dbReference type="GO" id="GO:0005634">
    <property type="term" value="C:nucleus"/>
    <property type="evidence" value="ECO:0007669"/>
    <property type="project" value="TreeGrafter"/>
</dbReference>
<dbReference type="EMBL" id="KQ257453">
    <property type="protein sequence ID" value="KND01957.1"/>
    <property type="molecule type" value="Genomic_DNA"/>
</dbReference>
<dbReference type="Proteomes" id="UP000053201">
    <property type="component" value="Unassembled WGS sequence"/>
</dbReference>
<dbReference type="STRING" id="645134.A0A0L0HLF5"/>
<evidence type="ECO:0000313" key="4">
    <source>
        <dbReference type="Proteomes" id="UP000053201"/>
    </source>
</evidence>
<organism evidence="3 4">
    <name type="scientific">Spizellomyces punctatus (strain DAOM BR117)</name>
    <dbReference type="NCBI Taxonomy" id="645134"/>
    <lineage>
        <taxon>Eukaryota</taxon>
        <taxon>Fungi</taxon>
        <taxon>Fungi incertae sedis</taxon>
        <taxon>Chytridiomycota</taxon>
        <taxon>Chytridiomycota incertae sedis</taxon>
        <taxon>Chytridiomycetes</taxon>
        <taxon>Spizellomycetales</taxon>
        <taxon>Spizellomycetaceae</taxon>
        <taxon>Spizellomyces</taxon>
    </lineage>
</organism>
<reference evidence="3 4" key="1">
    <citation type="submission" date="2009-08" db="EMBL/GenBank/DDBJ databases">
        <title>The Genome Sequence of Spizellomyces punctatus strain DAOM BR117.</title>
        <authorList>
            <consortium name="The Broad Institute Genome Sequencing Platform"/>
            <person name="Russ C."/>
            <person name="Cuomo C."/>
            <person name="Shea T."/>
            <person name="Young S.K."/>
            <person name="Zeng Q."/>
            <person name="Koehrsen M."/>
            <person name="Haas B."/>
            <person name="Borodovsky M."/>
            <person name="Guigo R."/>
            <person name="Alvarado L."/>
            <person name="Berlin A."/>
            <person name="Bochicchio J."/>
            <person name="Borenstein D."/>
            <person name="Chapman S."/>
            <person name="Chen Z."/>
            <person name="Engels R."/>
            <person name="Freedman E."/>
            <person name="Gellesch M."/>
            <person name="Goldberg J."/>
            <person name="Griggs A."/>
            <person name="Gujja S."/>
            <person name="Heiman D."/>
            <person name="Hepburn T."/>
            <person name="Howarth C."/>
            <person name="Jen D."/>
            <person name="Larson L."/>
            <person name="Lewis B."/>
            <person name="Mehta T."/>
            <person name="Park D."/>
            <person name="Pearson M."/>
            <person name="Roberts A."/>
            <person name="Saif S."/>
            <person name="Shenoy N."/>
            <person name="Sisk P."/>
            <person name="Stolte C."/>
            <person name="Sykes S."/>
            <person name="Thomson T."/>
            <person name="Walk T."/>
            <person name="White J."/>
            <person name="Yandava C."/>
            <person name="Burger G."/>
            <person name="Gray M.W."/>
            <person name="Holland P.W.H."/>
            <person name="King N."/>
            <person name="Lang F.B.F."/>
            <person name="Roger A.J."/>
            <person name="Ruiz-Trillo I."/>
            <person name="Lander E."/>
            <person name="Nusbaum C."/>
        </authorList>
    </citation>
    <scope>NUCLEOTIDE SEQUENCE [LARGE SCALE GENOMIC DNA]</scope>
    <source>
        <strain evidence="3 4">DAOM BR117</strain>
    </source>
</reference>
<dbReference type="SUPFAM" id="SSF50729">
    <property type="entry name" value="PH domain-like"/>
    <property type="match status" value="1"/>
</dbReference>
<gene>
    <name evidence="3" type="ORF">SPPG_02465</name>
</gene>
<dbReference type="GO" id="GO:0032266">
    <property type="term" value="F:phosphatidylinositol-3-phosphate binding"/>
    <property type="evidence" value="ECO:0007669"/>
    <property type="project" value="InterPro"/>
</dbReference>
<protein>
    <recommendedName>
        <fullName evidence="2">GLUE N-terminal domain-containing protein</fullName>
    </recommendedName>
</protein>
<feature type="compositionally biased region" description="Pro residues" evidence="1">
    <location>
        <begin position="175"/>
        <end position="185"/>
    </location>
</feature>
<dbReference type="GO" id="GO:0003713">
    <property type="term" value="F:transcription coactivator activity"/>
    <property type="evidence" value="ECO:0007669"/>
    <property type="project" value="InterPro"/>
</dbReference>
<proteinExistence type="predicted"/>
<dbReference type="RefSeq" id="XP_016609996.1">
    <property type="nucleotide sequence ID" value="XM_016750752.1"/>
</dbReference>
<dbReference type="VEuPathDB" id="FungiDB:SPPG_02465"/>
<dbReference type="PANTHER" id="PTHR31606:SF1">
    <property type="entry name" value="WW DOMAIN BINDING PROTEIN 2, ISOFORM E"/>
    <property type="match status" value="1"/>
</dbReference>
<dbReference type="OMA" id="SNRLEDH"/>
<dbReference type="AlphaFoldDB" id="A0A0L0HLF5"/>
<feature type="region of interest" description="Disordered" evidence="1">
    <location>
        <begin position="153"/>
        <end position="207"/>
    </location>
</feature>
<keyword evidence="4" id="KW-1185">Reference proteome</keyword>
<feature type="domain" description="GLUE N-terminal" evidence="2">
    <location>
        <begin position="6"/>
        <end position="149"/>
    </location>
</feature>
<dbReference type="PROSITE" id="PS51495">
    <property type="entry name" value="GLUE"/>
    <property type="match status" value="1"/>
</dbReference>
<accession>A0A0L0HLF5</accession>
<evidence type="ECO:0000313" key="3">
    <source>
        <dbReference type="EMBL" id="KND01957.1"/>
    </source>
</evidence>
<dbReference type="InParanoid" id="A0A0L0HLF5"/>
<dbReference type="OrthoDB" id="1259151at2759"/>
<dbReference type="InterPro" id="IPR044852">
    <property type="entry name" value="WBP2-like"/>
</dbReference>
<dbReference type="PANTHER" id="PTHR31606">
    <property type="entry name" value="WW DOMAIN BINDING PROTEIN 2, ISOFORM E"/>
    <property type="match status" value="1"/>
</dbReference>
<dbReference type="InterPro" id="IPR021648">
    <property type="entry name" value="GLUE_dom"/>
</dbReference>
<sequence length="207" mass="22357">MSLNGAQLDAENKPILVSGEKIFLNQDGVRLEYESGNGYPGQGNNFYSQKGTLFLTNRRVIYVARPHMDFFRNLNVPLPNLRNGKLIQPWFDANRYEATVEPVPNGGLNLVGQVKFTFKEGGGFEFSSMSMQLRSRLTGETLPHEEALPLYTQEDTSSSSGAGAASSSSSAPAPVALPIPLPPSFSEPGAAPPANANTPLEAPPQYE</sequence>